<dbReference type="PIRSF" id="PIRSF000521">
    <property type="entry name" value="Transaminase_4ab_Lys_Orn"/>
    <property type="match status" value="1"/>
</dbReference>
<dbReference type="NCBIfam" id="TIGR00709">
    <property type="entry name" value="dat"/>
    <property type="match status" value="1"/>
</dbReference>
<comment type="similarity">
    <text evidence="2 6">Belongs to the class-III pyridoxal-phosphate-dependent aminotransferase family.</text>
</comment>
<keyword evidence="4 7" id="KW-0808">Transferase</keyword>
<protein>
    <submittedName>
        <fullName evidence="7">Diaminobutyrate aminotransferase apoenzyme</fullName>
    </submittedName>
</protein>
<dbReference type="OrthoDB" id="9801052at2"/>
<keyword evidence="3 7" id="KW-0032">Aminotransferase</keyword>
<dbReference type="GO" id="GO:0030170">
    <property type="term" value="F:pyridoxal phosphate binding"/>
    <property type="evidence" value="ECO:0007669"/>
    <property type="project" value="InterPro"/>
</dbReference>
<dbReference type="Gene3D" id="3.90.1150.10">
    <property type="entry name" value="Aspartate Aminotransferase, domain 1"/>
    <property type="match status" value="1"/>
</dbReference>
<dbReference type="InterPro" id="IPR015424">
    <property type="entry name" value="PyrdxlP-dep_Trfase"/>
</dbReference>
<dbReference type="FunFam" id="3.40.640.10:FF:000091">
    <property type="entry name" value="Diaminobutyrate--2-oxoglutarate aminotransferase"/>
    <property type="match status" value="1"/>
</dbReference>
<dbReference type="InterPro" id="IPR049704">
    <property type="entry name" value="Aminotrans_3_PPA_site"/>
</dbReference>
<dbReference type="EMBL" id="FNJJ01000011">
    <property type="protein sequence ID" value="SDP99855.1"/>
    <property type="molecule type" value="Genomic_DNA"/>
</dbReference>
<dbReference type="GeneID" id="300933022"/>
<dbReference type="CDD" id="cd00610">
    <property type="entry name" value="OAT_like"/>
    <property type="match status" value="1"/>
</dbReference>
<dbReference type="NCBIfam" id="NF005393">
    <property type="entry name" value="PRK06938.1"/>
    <property type="match status" value="1"/>
</dbReference>
<evidence type="ECO:0000256" key="6">
    <source>
        <dbReference type="RuleBase" id="RU003560"/>
    </source>
</evidence>
<dbReference type="SUPFAM" id="SSF53383">
    <property type="entry name" value="PLP-dependent transferases"/>
    <property type="match status" value="1"/>
</dbReference>
<dbReference type="Gene3D" id="3.40.640.10">
    <property type="entry name" value="Type I PLP-dependent aspartate aminotransferase-like (Major domain)"/>
    <property type="match status" value="1"/>
</dbReference>
<gene>
    <name evidence="7" type="ORF">SAMN05216213_11199</name>
</gene>
<evidence type="ECO:0000256" key="4">
    <source>
        <dbReference type="ARBA" id="ARBA00022679"/>
    </source>
</evidence>
<dbReference type="PANTHER" id="PTHR43552">
    <property type="entry name" value="DIAMINOBUTYRATE--2-OXOGLUTARATE AMINOTRANSFERASE"/>
    <property type="match status" value="1"/>
</dbReference>
<dbReference type="InterPro" id="IPR015422">
    <property type="entry name" value="PyrdxlP-dep_Trfase_small"/>
</dbReference>
<keyword evidence="5 6" id="KW-0663">Pyridoxal phosphate</keyword>
<dbReference type="AlphaFoldDB" id="A0A1H0XAT4"/>
<dbReference type="InterPro" id="IPR005814">
    <property type="entry name" value="Aminotrans_3"/>
</dbReference>
<evidence type="ECO:0000313" key="8">
    <source>
        <dbReference type="Proteomes" id="UP000199460"/>
    </source>
</evidence>
<dbReference type="RefSeq" id="WP_090432698.1">
    <property type="nucleotide sequence ID" value="NZ_FNJJ01000011.1"/>
</dbReference>
<organism evidence="7 8">
    <name type="scientific">Ectopseudomonas guguanensis</name>
    <dbReference type="NCBI Taxonomy" id="1198456"/>
    <lineage>
        <taxon>Bacteria</taxon>
        <taxon>Pseudomonadati</taxon>
        <taxon>Pseudomonadota</taxon>
        <taxon>Gammaproteobacteria</taxon>
        <taxon>Pseudomonadales</taxon>
        <taxon>Pseudomonadaceae</taxon>
        <taxon>Ectopseudomonas</taxon>
    </lineage>
</organism>
<dbReference type="GO" id="GO:0008483">
    <property type="term" value="F:transaminase activity"/>
    <property type="evidence" value="ECO:0007669"/>
    <property type="project" value="UniProtKB-KW"/>
</dbReference>
<proteinExistence type="inferred from homology"/>
<name>A0A1H0XAT4_9GAMM</name>
<dbReference type="InterPro" id="IPR004637">
    <property type="entry name" value="Dat"/>
</dbReference>
<evidence type="ECO:0000256" key="3">
    <source>
        <dbReference type="ARBA" id="ARBA00022576"/>
    </source>
</evidence>
<evidence type="ECO:0000256" key="2">
    <source>
        <dbReference type="ARBA" id="ARBA00008954"/>
    </source>
</evidence>
<sequence>MQIEPHYDPLPMPVALDLGPEATLRGADYRFASTARLQHQSEVESNARSYPRRIPLELRRAEGIHVQDSEGRWFIDCLAGAGTLALGHNHPVVLQAIRGLLDGKRPLHTLDLMTEAKDEFINELFACLPGEFARDARIQFCGPAGTDAVEAALKLVRTATGRNQMLAFHGAYHGMTQGALSLMGSLGPKQYLDGMISGVQMLPYPYGYRCPFGLGGAEGERVGLHYIENQLGDPESGVLPAAGMILETVQGEGGVIAPSADWLRGIRRITREAGVPLILDEVQCGIGRTGKLFAFEHAGITPDVLVLSKAIGGSLPLAVVVYHKDLDHWQPGAHAGTFRGNQMAMAAGAATLRLIREERLDQHAAAMGERLCAHLQALQARYPQIGEVRGRGLMLGVEMVDPQGRTDAMGHAPHNRALASAVQQQCLRRGLILEVGGRHSSVLRLLPPLIIAAAQVDQVAEIFASALDAAVNH</sequence>
<evidence type="ECO:0000313" key="7">
    <source>
        <dbReference type="EMBL" id="SDP99855.1"/>
    </source>
</evidence>
<reference evidence="8" key="1">
    <citation type="submission" date="2016-10" db="EMBL/GenBank/DDBJ databases">
        <authorList>
            <person name="Varghese N."/>
            <person name="Submissions S."/>
        </authorList>
    </citation>
    <scope>NUCLEOTIDE SEQUENCE [LARGE SCALE GENOMIC DNA]</scope>
    <source>
        <strain evidence="8">JCM 18416</strain>
    </source>
</reference>
<evidence type="ECO:0000256" key="1">
    <source>
        <dbReference type="ARBA" id="ARBA00001933"/>
    </source>
</evidence>
<dbReference type="PROSITE" id="PS00600">
    <property type="entry name" value="AA_TRANSFER_CLASS_3"/>
    <property type="match status" value="1"/>
</dbReference>
<dbReference type="InterPro" id="IPR015421">
    <property type="entry name" value="PyrdxlP-dep_Trfase_major"/>
</dbReference>
<comment type="cofactor">
    <cofactor evidence="1">
        <name>pyridoxal 5'-phosphate</name>
        <dbReference type="ChEBI" id="CHEBI:597326"/>
    </cofactor>
</comment>
<dbReference type="Proteomes" id="UP000199460">
    <property type="component" value="Unassembled WGS sequence"/>
</dbReference>
<dbReference type="Pfam" id="PF00202">
    <property type="entry name" value="Aminotran_3"/>
    <property type="match status" value="1"/>
</dbReference>
<keyword evidence="8" id="KW-1185">Reference proteome</keyword>
<accession>A0A1H0XAT4</accession>
<evidence type="ECO:0000256" key="5">
    <source>
        <dbReference type="ARBA" id="ARBA00022898"/>
    </source>
</evidence>
<dbReference type="PANTHER" id="PTHR43552:SF1">
    <property type="entry name" value="DIAMINOBUTYRATE--2-OXOGLUTARATE AMINOTRANSFERASE"/>
    <property type="match status" value="1"/>
</dbReference>